<evidence type="ECO:0000256" key="1">
    <source>
        <dbReference type="SAM" id="Phobius"/>
    </source>
</evidence>
<keyword evidence="1" id="KW-0472">Membrane</keyword>
<gene>
    <name evidence="2" type="ORF">44.1rMVA_084</name>
</gene>
<dbReference type="Proteomes" id="UP000298696">
    <property type="component" value="Segment"/>
</dbReference>
<proteinExistence type="predicted"/>
<reference evidence="2" key="1">
    <citation type="submission" date="2018-12" db="EMBL/GenBank/DDBJ databases">
        <title>Identification of additional Vaccinia host-range genes.</title>
        <authorList>
            <person name="Mendez-Rios J.D."/>
            <person name="Wyatt L.S."/>
            <person name="Moss B."/>
        </authorList>
    </citation>
    <scope>NUCLEOTIDE SEQUENCE [LARGE SCALE GENOMIC DNA]</scope>
    <source>
        <strain evidence="2">44.1 rMVA</strain>
    </source>
</reference>
<name>A0A4P8D4H5_VACCV</name>
<accession>A0A4P8D4H5</accession>
<sequence>MGNVSITDSKLDVNNVCDSKRVATENIAVRYLNQEIRYPIIDIKWLPIGLLALAILILAFF</sequence>
<feature type="transmembrane region" description="Helical" evidence="1">
    <location>
        <begin position="43"/>
        <end position="60"/>
    </location>
</feature>
<organism evidence="2">
    <name type="scientific">Vaccinia virus</name>
    <name type="common">VACV</name>
    <name type="synonym">Orthopoxvirus vaccinia</name>
    <dbReference type="NCBI Taxonomy" id="10245"/>
    <lineage>
        <taxon>Viruses</taxon>
        <taxon>Varidnaviria</taxon>
        <taxon>Bamfordvirae</taxon>
        <taxon>Nucleocytoviricota</taxon>
        <taxon>Pokkesviricetes</taxon>
        <taxon>Chitovirales</taxon>
        <taxon>Poxviridae</taxon>
        <taxon>Chordopoxvirinae</taxon>
        <taxon>Orthopoxvirus</taxon>
    </lineage>
</organism>
<keyword evidence="1" id="KW-0812">Transmembrane</keyword>
<protein>
    <submittedName>
        <fullName evidence="2">Late 16kDa putative membrane protein</fullName>
    </submittedName>
</protein>
<dbReference type="EMBL" id="MK314710">
    <property type="protein sequence ID" value="QCI57114.1"/>
    <property type="molecule type" value="Genomic_DNA"/>
</dbReference>
<evidence type="ECO:0000313" key="2">
    <source>
        <dbReference type="EMBL" id="QCI57114.1"/>
    </source>
</evidence>
<keyword evidence="1" id="KW-1133">Transmembrane helix</keyword>